<sequence length="343" mass="37774">MRPTTKDLAKAAGVSLATVDRVLNKRAGVRKETVEAVNDAIEKIGFVRNQYAANLARGRNYRFEFLLPETGDDFLATVIDRIQEARAAMRLDAIDISYRCALPNDPHKAAEILAGVAADETDGVAIMAPESPQLRDATTRLVERGVQVVLFISGQPDLRPVDFVGVDNYAAGATAGRLLGRFLAPTQGKILVISETMNALDSVERRLGFDRVLSADFPRLTPLPSLETFGDLARTERVVRNSYENQADIVGAYVLGSEARLAIEAIRGTTDPAGQVIVAHERTRYTEKMLRERVLDAVIAQNPGHLVRSAIRLLKARSDQRPPLVSQEQIRIEILIEDNLDIR</sequence>
<dbReference type="RefSeq" id="WP_093361712.1">
    <property type="nucleotide sequence ID" value="NZ_FOLG01000010.1"/>
</dbReference>
<dbReference type="STRING" id="441112.SAMN04488094_110141"/>
<reference evidence="5 6" key="1">
    <citation type="submission" date="2016-10" db="EMBL/GenBank/DDBJ databases">
        <authorList>
            <person name="de Groot N.N."/>
        </authorList>
    </citation>
    <scope>NUCLEOTIDE SEQUENCE [LARGE SCALE GENOMIC DNA]</scope>
    <source>
        <strain evidence="5 6">DSM 19548</strain>
    </source>
</reference>
<dbReference type="Gene3D" id="1.10.260.40">
    <property type="entry name" value="lambda repressor-like DNA-binding domains"/>
    <property type="match status" value="1"/>
</dbReference>
<dbReference type="PROSITE" id="PS50932">
    <property type="entry name" value="HTH_LACI_2"/>
    <property type="match status" value="1"/>
</dbReference>
<dbReference type="Gene3D" id="3.40.50.2300">
    <property type="match status" value="2"/>
</dbReference>
<accession>A0A1I1N0F4</accession>
<dbReference type="PANTHER" id="PTHR30146">
    <property type="entry name" value="LACI-RELATED TRANSCRIPTIONAL REPRESSOR"/>
    <property type="match status" value="1"/>
</dbReference>
<dbReference type="InterPro" id="IPR000843">
    <property type="entry name" value="HTH_LacI"/>
</dbReference>
<dbReference type="CDD" id="cd06307">
    <property type="entry name" value="PBP1_sugar_binding"/>
    <property type="match status" value="1"/>
</dbReference>
<dbReference type="SUPFAM" id="SSF53822">
    <property type="entry name" value="Periplasmic binding protein-like I"/>
    <property type="match status" value="1"/>
</dbReference>
<evidence type="ECO:0000313" key="5">
    <source>
        <dbReference type="EMBL" id="SFC87280.1"/>
    </source>
</evidence>
<dbReference type="GO" id="GO:0003700">
    <property type="term" value="F:DNA-binding transcription factor activity"/>
    <property type="evidence" value="ECO:0007669"/>
    <property type="project" value="TreeGrafter"/>
</dbReference>
<dbReference type="Pfam" id="PF00356">
    <property type="entry name" value="LacI"/>
    <property type="match status" value="1"/>
</dbReference>
<protein>
    <submittedName>
        <fullName evidence="5">Transcriptional regulator, LacI family</fullName>
    </submittedName>
</protein>
<dbReference type="Proteomes" id="UP000198728">
    <property type="component" value="Unassembled WGS sequence"/>
</dbReference>
<keyword evidence="3" id="KW-0804">Transcription</keyword>
<dbReference type="OrthoDB" id="9805774at2"/>
<evidence type="ECO:0000256" key="3">
    <source>
        <dbReference type="ARBA" id="ARBA00023163"/>
    </source>
</evidence>
<dbReference type="SUPFAM" id="SSF47413">
    <property type="entry name" value="lambda repressor-like DNA-binding domains"/>
    <property type="match status" value="1"/>
</dbReference>
<keyword evidence="2" id="KW-0238">DNA-binding</keyword>
<dbReference type="EMBL" id="FOLG01000010">
    <property type="protein sequence ID" value="SFC87280.1"/>
    <property type="molecule type" value="Genomic_DNA"/>
</dbReference>
<organism evidence="5 6">
    <name type="scientific">Tropicimonas isoalkanivorans</name>
    <dbReference type="NCBI Taxonomy" id="441112"/>
    <lineage>
        <taxon>Bacteria</taxon>
        <taxon>Pseudomonadati</taxon>
        <taxon>Pseudomonadota</taxon>
        <taxon>Alphaproteobacteria</taxon>
        <taxon>Rhodobacterales</taxon>
        <taxon>Roseobacteraceae</taxon>
        <taxon>Tropicimonas</taxon>
    </lineage>
</organism>
<dbReference type="InterPro" id="IPR010982">
    <property type="entry name" value="Lambda_DNA-bd_dom_sf"/>
</dbReference>
<dbReference type="GO" id="GO:0000976">
    <property type="term" value="F:transcription cis-regulatory region binding"/>
    <property type="evidence" value="ECO:0007669"/>
    <property type="project" value="TreeGrafter"/>
</dbReference>
<name>A0A1I1N0F4_9RHOB</name>
<dbReference type="PANTHER" id="PTHR30146:SF152">
    <property type="entry name" value="TRANSCRIPTIONAL REGULATORY PROTEIN"/>
    <property type="match status" value="1"/>
</dbReference>
<gene>
    <name evidence="5" type="ORF">SAMN04488094_110141</name>
</gene>
<evidence type="ECO:0000256" key="2">
    <source>
        <dbReference type="ARBA" id="ARBA00023125"/>
    </source>
</evidence>
<keyword evidence="6" id="KW-1185">Reference proteome</keyword>
<dbReference type="CDD" id="cd01392">
    <property type="entry name" value="HTH_LacI"/>
    <property type="match status" value="1"/>
</dbReference>
<evidence type="ECO:0000259" key="4">
    <source>
        <dbReference type="PROSITE" id="PS50932"/>
    </source>
</evidence>
<dbReference type="Pfam" id="PF13407">
    <property type="entry name" value="Peripla_BP_4"/>
    <property type="match status" value="1"/>
</dbReference>
<dbReference type="SMART" id="SM00354">
    <property type="entry name" value="HTH_LACI"/>
    <property type="match status" value="1"/>
</dbReference>
<dbReference type="AlphaFoldDB" id="A0A1I1N0F4"/>
<evidence type="ECO:0000313" key="6">
    <source>
        <dbReference type="Proteomes" id="UP000198728"/>
    </source>
</evidence>
<feature type="domain" description="HTH lacI-type" evidence="4">
    <location>
        <begin position="3"/>
        <end position="57"/>
    </location>
</feature>
<evidence type="ECO:0000256" key="1">
    <source>
        <dbReference type="ARBA" id="ARBA00023015"/>
    </source>
</evidence>
<proteinExistence type="predicted"/>
<dbReference type="InterPro" id="IPR025997">
    <property type="entry name" value="SBP_2_dom"/>
</dbReference>
<dbReference type="InterPro" id="IPR028082">
    <property type="entry name" value="Peripla_BP_I"/>
</dbReference>
<keyword evidence="1" id="KW-0805">Transcription regulation</keyword>